<sequence length="247" mass="28121">MVNTKAERLFSGLIGEEYKWLHIMLPEATKMSTLIGEFVARSNKLNKEQALNVLEIGCGTGITTLALVNSREDICLTSVDNEPTMLNQARKLLSQWIEQGKITLIENDALSTLRELPPNSVDIVASAYTLHNFINSYRDRVLAEIFRVLKPNGVFVNSDRYALDDFEAQTQQVQAEVKRYFETLSKMNRIDILEQWIIHLFSDESPHHVMRTSQSLQTMEAIGFHSIEEHYRHGLNALISGTKPKDS</sequence>
<reference evidence="2 3" key="1">
    <citation type="journal article" date="2017" name="ISME J.">
        <title>An acid-tolerant ammonia-oxidizing ?-proteobacterium from soil.</title>
        <authorList>
            <person name="Hayatsu M."/>
            <person name="Tago K."/>
            <person name="Uchiyama I."/>
            <person name="Toyoda A."/>
            <person name="Wang Y."/>
            <person name="Shimomura Y."/>
            <person name="Okubo T."/>
            <person name="Kurisu F."/>
            <person name="Hirono Y."/>
            <person name="Nonaka K."/>
            <person name="Akiyama H."/>
            <person name="Itoh T."/>
            <person name="Takami H."/>
        </authorList>
    </citation>
    <scope>NUCLEOTIDE SEQUENCE [LARGE SCALE GENOMIC DNA]</scope>
    <source>
        <strain evidence="2 3">TAO100</strain>
    </source>
</reference>
<dbReference type="EMBL" id="AP014836">
    <property type="protein sequence ID" value="BAW81008.1"/>
    <property type="molecule type" value="Genomic_DNA"/>
</dbReference>
<gene>
    <name evidence="2" type="ORF">TAO_1638</name>
</gene>
<dbReference type="CDD" id="cd02440">
    <property type="entry name" value="AdoMet_MTases"/>
    <property type="match status" value="1"/>
</dbReference>
<evidence type="ECO:0000313" key="3">
    <source>
        <dbReference type="Proteomes" id="UP000243679"/>
    </source>
</evidence>
<keyword evidence="2" id="KW-0808">Transferase</keyword>
<dbReference type="Proteomes" id="UP000243679">
    <property type="component" value="Chromosome"/>
</dbReference>
<dbReference type="RefSeq" id="WP_096527489.1">
    <property type="nucleotide sequence ID" value="NZ_AP014836.1"/>
</dbReference>
<dbReference type="GO" id="GO:0008168">
    <property type="term" value="F:methyltransferase activity"/>
    <property type="evidence" value="ECO:0007669"/>
    <property type="project" value="TreeGrafter"/>
</dbReference>
<dbReference type="InterPro" id="IPR050508">
    <property type="entry name" value="Methyltransf_Superfamily"/>
</dbReference>
<name>A0A1Q2SPD7_9GAMM</name>
<keyword evidence="3" id="KW-1185">Reference proteome</keyword>
<dbReference type="PANTHER" id="PTHR42912">
    <property type="entry name" value="METHYLTRANSFERASE"/>
    <property type="match status" value="1"/>
</dbReference>
<accession>A0A1Q2SPD7</accession>
<dbReference type="Pfam" id="PF13649">
    <property type="entry name" value="Methyltransf_25"/>
    <property type="match status" value="1"/>
</dbReference>
<dbReference type="AlphaFoldDB" id="A0A1Q2SPD7"/>
<organism evidence="2 3">
    <name type="scientific">Candidatus Nitrosoglobus terrae</name>
    <dbReference type="NCBI Taxonomy" id="1630141"/>
    <lineage>
        <taxon>Bacteria</taxon>
        <taxon>Pseudomonadati</taxon>
        <taxon>Pseudomonadota</taxon>
        <taxon>Gammaproteobacteria</taxon>
        <taxon>Chromatiales</taxon>
        <taxon>Chromatiaceae</taxon>
        <taxon>Candidatus Nitrosoglobus</taxon>
    </lineage>
</organism>
<dbReference type="KEGG" id="ntt:TAO_1638"/>
<evidence type="ECO:0000259" key="1">
    <source>
        <dbReference type="Pfam" id="PF13649"/>
    </source>
</evidence>
<dbReference type="Gene3D" id="3.40.50.150">
    <property type="entry name" value="Vaccinia Virus protein VP39"/>
    <property type="match status" value="1"/>
</dbReference>
<protein>
    <submittedName>
        <fullName evidence="2">UbiE/COQ5 family methlytransferase</fullName>
    </submittedName>
</protein>
<dbReference type="SUPFAM" id="SSF53335">
    <property type="entry name" value="S-adenosyl-L-methionine-dependent methyltransferases"/>
    <property type="match status" value="1"/>
</dbReference>
<dbReference type="OrthoDB" id="323463at2"/>
<dbReference type="InterPro" id="IPR041698">
    <property type="entry name" value="Methyltransf_25"/>
</dbReference>
<dbReference type="InterPro" id="IPR029063">
    <property type="entry name" value="SAM-dependent_MTases_sf"/>
</dbReference>
<feature type="domain" description="Methyltransferase" evidence="1">
    <location>
        <begin position="53"/>
        <end position="153"/>
    </location>
</feature>
<evidence type="ECO:0000313" key="2">
    <source>
        <dbReference type="EMBL" id="BAW81008.1"/>
    </source>
</evidence>
<proteinExistence type="predicted"/>